<organism evidence="1 2">
    <name type="scientific">Rhodocytophaga aerolata</name>
    <dbReference type="NCBI Taxonomy" id="455078"/>
    <lineage>
        <taxon>Bacteria</taxon>
        <taxon>Pseudomonadati</taxon>
        <taxon>Bacteroidota</taxon>
        <taxon>Cytophagia</taxon>
        <taxon>Cytophagales</taxon>
        <taxon>Rhodocytophagaceae</taxon>
        <taxon>Rhodocytophaga</taxon>
    </lineage>
</organism>
<proteinExistence type="predicted"/>
<protein>
    <submittedName>
        <fullName evidence="1">Uncharacterized protein</fullName>
    </submittedName>
</protein>
<gene>
    <name evidence="1" type="ORF">Q0590_23830</name>
</gene>
<reference evidence="1" key="1">
    <citation type="submission" date="2023-07" db="EMBL/GenBank/DDBJ databases">
        <title>The genome sequence of Rhodocytophaga aerolata KACC 12507.</title>
        <authorList>
            <person name="Zhang X."/>
        </authorList>
    </citation>
    <scope>NUCLEOTIDE SEQUENCE</scope>
    <source>
        <strain evidence="1">KACC 12507</strain>
    </source>
</reference>
<name>A0ABT8RB41_9BACT</name>
<accession>A0ABT8RB41</accession>
<comment type="caution">
    <text evidence="1">The sequence shown here is derived from an EMBL/GenBank/DDBJ whole genome shotgun (WGS) entry which is preliminary data.</text>
</comment>
<dbReference type="Proteomes" id="UP001168528">
    <property type="component" value="Unassembled WGS sequence"/>
</dbReference>
<dbReference type="RefSeq" id="WP_302040128.1">
    <property type="nucleotide sequence ID" value="NZ_JAUKPO010000018.1"/>
</dbReference>
<evidence type="ECO:0000313" key="1">
    <source>
        <dbReference type="EMBL" id="MDO1449326.1"/>
    </source>
</evidence>
<keyword evidence="2" id="KW-1185">Reference proteome</keyword>
<dbReference type="EMBL" id="JAUKPO010000018">
    <property type="protein sequence ID" value="MDO1449326.1"/>
    <property type="molecule type" value="Genomic_DNA"/>
</dbReference>
<evidence type="ECO:0000313" key="2">
    <source>
        <dbReference type="Proteomes" id="UP001168528"/>
    </source>
</evidence>
<sequence>MDDSFEIPVLYKGQDLHFTSRLLVSGYTHKIEVDVNGTPVQFEPDEERNYRAIVDAEKVISTHKIDAALLKAIAQAIESIVK</sequence>